<sequence length="147" mass="16036">MSDDTCQCCLAPLCEPCCREPHDPQRFPQFLSTRAVVLPVGSKASFGRACCLESLHFSAQAAPCVAAPNSQHGWEQVFVVGSMAQCFLNRIAVKSQLVVLVYSSHAFVVDTNQLGARNFKRDAIPLTLSLNNNPSRAASRCHEVDDL</sequence>
<dbReference type="EMBL" id="ANJA01005233">
    <property type="protein sequence ID" value="ETO58420.1"/>
    <property type="molecule type" value="Genomic_DNA"/>
</dbReference>
<accession>A0A080YVK9</accession>
<dbReference type="Proteomes" id="UP000028582">
    <property type="component" value="Unassembled WGS sequence"/>
</dbReference>
<evidence type="ECO:0000313" key="1">
    <source>
        <dbReference type="EMBL" id="ETO58420.1"/>
    </source>
</evidence>
<dbReference type="EMBL" id="ANJA01005233">
    <property type="protein sequence ID" value="ETO58421.1"/>
    <property type="molecule type" value="Genomic_DNA"/>
</dbReference>
<comment type="caution">
    <text evidence="1">The sequence shown here is derived from an EMBL/GenBank/DDBJ whole genome shotgun (WGS) entry which is preliminary data.</text>
</comment>
<protein>
    <submittedName>
        <fullName evidence="1">Uncharacterized protein</fullName>
    </submittedName>
</protein>
<organism evidence="1 2">
    <name type="scientific">Phytophthora nicotianae P1976</name>
    <dbReference type="NCBI Taxonomy" id="1317066"/>
    <lineage>
        <taxon>Eukaryota</taxon>
        <taxon>Sar</taxon>
        <taxon>Stramenopiles</taxon>
        <taxon>Oomycota</taxon>
        <taxon>Peronosporomycetes</taxon>
        <taxon>Peronosporales</taxon>
        <taxon>Peronosporaceae</taxon>
        <taxon>Phytophthora</taxon>
    </lineage>
</organism>
<name>A0A080YVK9_PHYNI</name>
<evidence type="ECO:0000313" key="2">
    <source>
        <dbReference type="Proteomes" id="UP000028582"/>
    </source>
</evidence>
<gene>
    <name evidence="1" type="ORF">F444_23203</name>
</gene>
<proteinExistence type="predicted"/>
<dbReference type="AlphaFoldDB" id="A0A080YVK9"/>
<reference evidence="1 2" key="1">
    <citation type="submission" date="2013-11" db="EMBL/GenBank/DDBJ databases">
        <title>The Genome Sequence of Phytophthora parasitica P1976.</title>
        <authorList>
            <consortium name="The Broad Institute Genomics Platform"/>
            <person name="Russ C."/>
            <person name="Tyler B."/>
            <person name="Panabieres F."/>
            <person name="Shan W."/>
            <person name="Tripathy S."/>
            <person name="Grunwald N."/>
            <person name="Machado M."/>
            <person name="Johnson C.S."/>
            <person name="Walker B."/>
            <person name="Young S."/>
            <person name="Zeng Q."/>
            <person name="Gargeya S."/>
            <person name="Fitzgerald M."/>
            <person name="Haas B."/>
            <person name="Abouelleil A."/>
            <person name="Allen A.W."/>
            <person name="Alvarado L."/>
            <person name="Arachchi H.M."/>
            <person name="Berlin A.M."/>
            <person name="Chapman S.B."/>
            <person name="Gainer-Dewar J."/>
            <person name="Goldberg J."/>
            <person name="Griggs A."/>
            <person name="Gujja S."/>
            <person name="Hansen M."/>
            <person name="Howarth C."/>
            <person name="Imamovic A."/>
            <person name="Ireland A."/>
            <person name="Larimer J."/>
            <person name="McCowan C."/>
            <person name="Murphy C."/>
            <person name="Pearson M."/>
            <person name="Poon T.W."/>
            <person name="Priest M."/>
            <person name="Roberts A."/>
            <person name="Saif S."/>
            <person name="Shea T."/>
            <person name="Sisk P."/>
            <person name="Sykes S."/>
            <person name="Wortman J."/>
            <person name="Nusbaum C."/>
            <person name="Birren B."/>
        </authorList>
    </citation>
    <scope>NUCLEOTIDE SEQUENCE [LARGE SCALE GENOMIC DNA]</scope>
    <source>
        <strain evidence="1 2">P1976</strain>
    </source>
</reference>